<sequence length="197" mass="22873">MNRFSLITVLVLSMFCICTGCEKNETDASNVDMQTIIHAERYGQLDNNTPLTQVRITGDELHVTITASGCNGSRWEATLIDSGKQAYSNPPQRYAKIEFVNNEDCLAVISRTFVFNLKPLRVKESRKVYINLEGWPNCYYIHIKTSRFSLRNLQYLLQRFQVLRRRSRFTFGGIKRCYFRSIRFINLVLHDLHGGVH</sequence>
<dbReference type="Proteomes" id="UP000187464">
    <property type="component" value="Chromosome I"/>
</dbReference>
<feature type="signal peptide" evidence="1">
    <location>
        <begin position="1"/>
        <end position="20"/>
    </location>
</feature>
<keyword evidence="1" id="KW-0732">Signal</keyword>
<gene>
    <name evidence="2" type="ORF">PSM36_1556</name>
</gene>
<dbReference type="KEGG" id="psac:PSM36_1556"/>
<feature type="chain" id="PRO_5012141993" evidence="1">
    <location>
        <begin position="21"/>
        <end position="197"/>
    </location>
</feature>
<accession>A0A1R3SVM9</accession>
<reference evidence="2 3" key="1">
    <citation type="submission" date="2016-08" db="EMBL/GenBank/DDBJ databases">
        <authorList>
            <person name="Seilhamer J.J."/>
        </authorList>
    </citation>
    <scope>NUCLEOTIDE SEQUENCE [LARGE SCALE GENOMIC DNA]</scope>
    <source>
        <strain evidence="2">M3/6</strain>
    </source>
</reference>
<evidence type="ECO:0000313" key="3">
    <source>
        <dbReference type="Proteomes" id="UP000187464"/>
    </source>
</evidence>
<evidence type="ECO:0000313" key="2">
    <source>
        <dbReference type="EMBL" id="SCD20376.1"/>
    </source>
</evidence>
<dbReference type="EMBL" id="LT605205">
    <property type="protein sequence ID" value="SCD20376.1"/>
    <property type="molecule type" value="Genomic_DNA"/>
</dbReference>
<name>A0A1R3SVM9_9BACT</name>
<evidence type="ECO:0000256" key="1">
    <source>
        <dbReference type="SAM" id="SignalP"/>
    </source>
</evidence>
<keyword evidence="3" id="KW-1185">Reference proteome</keyword>
<proteinExistence type="predicted"/>
<organism evidence="2 3">
    <name type="scientific">Proteiniphilum saccharofermentans</name>
    <dbReference type="NCBI Taxonomy" id="1642647"/>
    <lineage>
        <taxon>Bacteria</taxon>
        <taxon>Pseudomonadati</taxon>
        <taxon>Bacteroidota</taxon>
        <taxon>Bacteroidia</taxon>
        <taxon>Bacteroidales</taxon>
        <taxon>Dysgonomonadaceae</taxon>
        <taxon>Proteiniphilum</taxon>
    </lineage>
</organism>
<protein>
    <submittedName>
        <fullName evidence="2">Putative secreted protein</fullName>
    </submittedName>
</protein>
<dbReference type="AlphaFoldDB" id="A0A1R3SVM9"/>